<dbReference type="Gene3D" id="3.40.50.720">
    <property type="entry name" value="NAD(P)-binding Rossmann-like Domain"/>
    <property type="match status" value="1"/>
</dbReference>
<dbReference type="Pfam" id="PF00172">
    <property type="entry name" value="Zn_clus"/>
    <property type="match status" value="1"/>
</dbReference>
<keyword evidence="5" id="KW-0238">DNA-binding</keyword>
<comment type="caution">
    <text evidence="10">The sequence shown here is derived from an EMBL/GenBank/DDBJ whole genome shotgun (WGS) entry which is preliminary data.</text>
</comment>
<dbReference type="PRINTS" id="PR00081">
    <property type="entry name" value="GDHRDH"/>
</dbReference>
<evidence type="ECO:0000256" key="1">
    <source>
        <dbReference type="ARBA" id="ARBA00022723"/>
    </source>
</evidence>
<evidence type="ECO:0000313" key="10">
    <source>
        <dbReference type="EMBL" id="PNP52439.1"/>
    </source>
</evidence>
<keyword evidence="2" id="KW-0862">Zinc</keyword>
<dbReference type="Pfam" id="PF04082">
    <property type="entry name" value="Fungal_trans"/>
    <property type="match status" value="1"/>
</dbReference>
<evidence type="ECO:0000256" key="8">
    <source>
        <dbReference type="SAM" id="MobiDB-lite"/>
    </source>
</evidence>
<feature type="domain" description="Zn(2)-C6 fungal-type" evidence="9">
    <location>
        <begin position="54"/>
        <end position="85"/>
    </location>
</feature>
<keyword evidence="7" id="KW-0539">Nucleus</keyword>
<dbReference type="SUPFAM" id="SSF57701">
    <property type="entry name" value="Zn2/Cys6 DNA-binding domain"/>
    <property type="match status" value="1"/>
</dbReference>
<dbReference type="InterPro" id="IPR007219">
    <property type="entry name" value="XnlR_reg_dom"/>
</dbReference>
<keyword evidence="4" id="KW-0805">Transcription regulation</keyword>
<evidence type="ECO:0000256" key="7">
    <source>
        <dbReference type="ARBA" id="ARBA00023242"/>
    </source>
</evidence>
<gene>
    <name evidence="10" type="ORF">THARTR1_07043</name>
</gene>
<dbReference type="SMART" id="SM00066">
    <property type="entry name" value="GAL4"/>
    <property type="match status" value="1"/>
</dbReference>
<evidence type="ECO:0000313" key="11">
    <source>
        <dbReference type="Proteomes" id="UP000236290"/>
    </source>
</evidence>
<dbReference type="InterPro" id="IPR051430">
    <property type="entry name" value="Fungal_TF_Env_Response"/>
</dbReference>
<feature type="compositionally biased region" description="Basic and acidic residues" evidence="8">
    <location>
        <begin position="146"/>
        <end position="155"/>
    </location>
</feature>
<evidence type="ECO:0000256" key="5">
    <source>
        <dbReference type="ARBA" id="ARBA00023125"/>
    </source>
</evidence>
<dbReference type="GO" id="GO:0006351">
    <property type="term" value="P:DNA-templated transcription"/>
    <property type="evidence" value="ECO:0007669"/>
    <property type="project" value="InterPro"/>
</dbReference>
<dbReference type="EMBL" id="MTYI01000109">
    <property type="protein sequence ID" value="PNP52439.1"/>
    <property type="molecule type" value="Genomic_DNA"/>
</dbReference>
<dbReference type="InterPro" id="IPR036291">
    <property type="entry name" value="NAD(P)-bd_dom_sf"/>
</dbReference>
<dbReference type="Gene3D" id="4.10.240.10">
    <property type="entry name" value="Zn(2)-C6 fungal-type DNA-binding domain"/>
    <property type="match status" value="1"/>
</dbReference>
<evidence type="ECO:0000256" key="3">
    <source>
        <dbReference type="ARBA" id="ARBA00022857"/>
    </source>
</evidence>
<keyword evidence="1" id="KW-0479">Metal-binding</keyword>
<evidence type="ECO:0000259" key="9">
    <source>
        <dbReference type="PROSITE" id="PS50048"/>
    </source>
</evidence>
<dbReference type="GO" id="GO:0005634">
    <property type="term" value="C:nucleus"/>
    <property type="evidence" value="ECO:0007669"/>
    <property type="project" value="TreeGrafter"/>
</dbReference>
<feature type="region of interest" description="Disordered" evidence="8">
    <location>
        <begin position="128"/>
        <end position="181"/>
    </location>
</feature>
<dbReference type="InterPro" id="IPR001138">
    <property type="entry name" value="Zn2Cys6_DnaBD"/>
</dbReference>
<dbReference type="Pfam" id="PF00106">
    <property type="entry name" value="adh_short"/>
    <property type="match status" value="1"/>
</dbReference>
<dbReference type="PROSITE" id="PS00061">
    <property type="entry name" value="ADH_SHORT"/>
    <property type="match status" value="1"/>
</dbReference>
<dbReference type="InterPro" id="IPR020904">
    <property type="entry name" value="Sc_DH/Rdtase_CS"/>
</dbReference>
<sequence>MTDDPGRACPAPTMADVGSEKGTVHLDAPAAGSSSASNAGPQEGRARKKRLQLSCGECRRKKLSCDRGRPCRRCVRTGRADQCEFETNARPLLLPINHGAQLEQIKSDQAELQNLRTEIFQLRELLSKPTPQQGRDPFTDDVNGDEIPKRGEVNAKDVIAISRNPISTNDGPPDPREKSPRGYYRRHTLLRFFSEIPQLFPFIKEIADQWLKPYGIYIKKNKAGKDDGWRMKMASQEQPLIESLLPPKGDTDVLIAIYLDHFEQLHRVVHVPTFNREYINFWTPGKPRYPTMAAMILSMITVSICASSHLVGATPIPAAYRNMAEQWISAIDDWLRLQSTKHRKLVHYQVGCLMYIAKRMNIVGKKRFWKDTGSLVQDAIMDGLNRNPSMADAFFIREMKKRIWYTIRELELQNSFECGLPTLLHGVECNVSAPLNLADEDFDDTTKQTPISRSSNYYTTSSYQFHSFRSWDLRLEISRRLFGSGFFRALGYEDVLRYTHEITKAINDLPPWNSNRTDNKSDANLFLAYTMLEFQLKECLLAIHRPYIEREGGGYPLSENICYQTSREILVSSIQLMSRGIQSLAQLREDLPLASLHITRLTLSQPEGSGSIFMTNALSTVDLLEQCLPVIEDKYLRFSDPWTFFIMCTAIMLIKIHLGKESRQNAKSSCARRFLDLYYKNVWMHQPADLAQQQAITQDIVNHTAASNAYPPPPPDANALPTAVWLDSNYPDVGNDPFDLAVELDVWESGFPLPGINLAFAELLLSRNCNVVFADLELRPEAKDVISKYQSDGRSQASFIRTDVTSWSDLSKMFSFALETYGDFDIVCPGAGVYEPHWSNFWHPPGSSESRDALEKDHYALLDINLTHPIRATQMAISHWLYPRPPVKGSKFNSAPPKVSLSNPKRVVHISSVAGQIPVFRAPLYGASKFGISGFIRCLAQLEPRFGVRVNGVAPGVVRTPLWTEHPEKLMNVDAAQDAWVTPQEVAQAMLQCIEENEYFGGTILEVGAGHTRKVKVYNDAGPDFDPAKGIITSNSALGDDEVVDWLHEEAIWGPHD</sequence>
<keyword evidence="3" id="KW-0521">NADP</keyword>
<dbReference type="InterPro" id="IPR002347">
    <property type="entry name" value="SDR_fam"/>
</dbReference>
<feature type="region of interest" description="Disordered" evidence="8">
    <location>
        <begin position="1"/>
        <end position="48"/>
    </location>
</feature>
<keyword evidence="6" id="KW-0804">Transcription</keyword>
<dbReference type="Proteomes" id="UP000236290">
    <property type="component" value="Unassembled WGS sequence"/>
</dbReference>
<dbReference type="PROSITE" id="PS50048">
    <property type="entry name" value="ZN2_CY6_FUNGAL_2"/>
    <property type="match status" value="1"/>
</dbReference>
<dbReference type="CDD" id="cd00067">
    <property type="entry name" value="GAL4"/>
    <property type="match status" value="1"/>
</dbReference>
<evidence type="ECO:0000256" key="2">
    <source>
        <dbReference type="ARBA" id="ARBA00022833"/>
    </source>
</evidence>
<dbReference type="PROSITE" id="PS00463">
    <property type="entry name" value="ZN2_CY6_FUNGAL_1"/>
    <property type="match status" value="1"/>
</dbReference>
<dbReference type="GO" id="GO:0008270">
    <property type="term" value="F:zinc ion binding"/>
    <property type="evidence" value="ECO:0007669"/>
    <property type="project" value="InterPro"/>
</dbReference>
<dbReference type="InterPro" id="IPR036864">
    <property type="entry name" value="Zn2-C6_fun-type_DNA-bd_sf"/>
</dbReference>
<dbReference type="GO" id="GO:0000978">
    <property type="term" value="F:RNA polymerase II cis-regulatory region sequence-specific DNA binding"/>
    <property type="evidence" value="ECO:0007669"/>
    <property type="project" value="TreeGrafter"/>
</dbReference>
<protein>
    <recommendedName>
        <fullName evidence="9">Zn(2)-C6 fungal-type domain-containing protein</fullName>
    </recommendedName>
</protein>
<name>A0A2K0U3T6_TRIHA</name>
<dbReference type="AlphaFoldDB" id="A0A2K0U3T6"/>
<evidence type="ECO:0000256" key="6">
    <source>
        <dbReference type="ARBA" id="ARBA00023163"/>
    </source>
</evidence>
<dbReference type="PANTHER" id="PTHR31944">
    <property type="entry name" value="HEME-RESPONSIVE ZINC FINGER TRANSCRIPTION FACTOR HAP1"/>
    <property type="match status" value="1"/>
</dbReference>
<feature type="compositionally biased region" description="Low complexity" evidence="8">
    <location>
        <begin position="28"/>
        <end position="41"/>
    </location>
</feature>
<accession>A0A2K0U3T6</accession>
<reference evidence="10 11" key="1">
    <citation type="submission" date="2017-02" db="EMBL/GenBank/DDBJ databases">
        <title>Genomes of Trichoderma spp. with biocontrol activity.</title>
        <authorList>
            <person name="Gardiner D."/>
            <person name="Kazan K."/>
            <person name="Vos C."/>
            <person name="Harvey P."/>
        </authorList>
    </citation>
    <scope>NUCLEOTIDE SEQUENCE [LARGE SCALE GENOMIC DNA]</scope>
    <source>
        <strain evidence="10 11">Tr1</strain>
    </source>
</reference>
<dbReference type="CDD" id="cd12148">
    <property type="entry name" value="fungal_TF_MHR"/>
    <property type="match status" value="1"/>
</dbReference>
<dbReference type="OrthoDB" id="4236860at2759"/>
<organism evidence="10 11">
    <name type="scientific">Trichoderma harzianum</name>
    <name type="common">Hypocrea lixii</name>
    <dbReference type="NCBI Taxonomy" id="5544"/>
    <lineage>
        <taxon>Eukaryota</taxon>
        <taxon>Fungi</taxon>
        <taxon>Dikarya</taxon>
        <taxon>Ascomycota</taxon>
        <taxon>Pezizomycotina</taxon>
        <taxon>Sordariomycetes</taxon>
        <taxon>Hypocreomycetidae</taxon>
        <taxon>Hypocreales</taxon>
        <taxon>Hypocreaceae</taxon>
        <taxon>Trichoderma</taxon>
    </lineage>
</organism>
<dbReference type="GO" id="GO:0001228">
    <property type="term" value="F:DNA-binding transcription activator activity, RNA polymerase II-specific"/>
    <property type="evidence" value="ECO:0007669"/>
    <property type="project" value="TreeGrafter"/>
</dbReference>
<dbReference type="SUPFAM" id="SSF51735">
    <property type="entry name" value="NAD(P)-binding Rossmann-fold domains"/>
    <property type="match status" value="1"/>
</dbReference>
<dbReference type="FunFam" id="3.40.50.720:FF:000643">
    <property type="entry name" value="Short chain dehydrogenase/reductase family oxidoreductase, putative"/>
    <property type="match status" value="1"/>
</dbReference>
<evidence type="ECO:0000256" key="4">
    <source>
        <dbReference type="ARBA" id="ARBA00023015"/>
    </source>
</evidence>
<proteinExistence type="predicted"/>
<dbReference type="PANTHER" id="PTHR31944:SF130">
    <property type="entry name" value="ZN(II)2CYS6 TRANSCRIPTION FACTO (EUROFUNG)"/>
    <property type="match status" value="1"/>
</dbReference>